<keyword evidence="9 10" id="KW-0119">Carbohydrate metabolism</keyword>
<dbReference type="RefSeq" id="WP_010869340.1">
    <property type="nucleotide sequence ID" value="NC_018497.1"/>
</dbReference>
<comment type="cofactor">
    <cofactor evidence="2 10">
        <name>NAD(+)</name>
        <dbReference type="ChEBI" id="CHEBI:57540"/>
    </cofactor>
</comment>
<dbReference type="Gene3D" id="3.40.50.720">
    <property type="entry name" value="NAD(P)-binding Rossmann-like Domain"/>
    <property type="match status" value="1"/>
</dbReference>
<evidence type="ECO:0000256" key="10">
    <source>
        <dbReference type="RuleBase" id="RU366046"/>
    </source>
</evidence>
<sequence length="340" mass="38425">MIGAKTRVAIVGGIGYIGSCFASFIKEQNDKLIVTVIDNNKNNHVIKLLKKIGIEFYFADLLDRHKLTEVIAAIQPDVVFHFAAKTSVSESVHNPLKYFDCNVIGTLNLISAISNLQKPIKLFFASSAAVYGQTTNSYISEEIVITETQATNPYGLSKFLDELILNAVAKNSQLQVVCLRFFNVAGAILPFGNFNGNTTLLIPNLVKAFLKQTPFFLYGNDYATKDGSCIRDYIHVYDICNAHFLLWKWLNDHRQIKFETFNLGSGIGTSNLEVIDIAKKVFYPSRLNLEIRPKRSWDPAILVANVAKAKQTFQFKITRNLKDMISDERNFYENFYNDAY</sequence>
<organism evidence="12 13">
    <name type="scientific">Mycoplasmoides genitalium M6320</name>
    <dbReference type="NCBI Taxonomy" id="662945"/>
    <lineage>
        <taxon>Bacteria</taxon>
        <taxon>Bacillati</taxon>
        <taxon>Mycoplasmatota</taxon>
        <taxon>Mycoplasmoidales</taxon>
        <taxon>Mycoplasmoidaceae</taxon>
        <taxon>Mycoplasmoides</taxon>
    </lineage>
</organism>
<evidence type="ECO:0000256" key="3">
    <source>
        <dbReference type="ARBA" id="ARBA00004947"/>
    </source>
</evidence>
<evidence type="ECO:0000313" key="12">
    <source>
        <dbReference type="EMBL" id="AFQ03925.1"/>
    </source>
</evidence>
<dbReference type="InterPro" id="IPR001509">
    <property type="entry name" value="Epimerase_deHydtase"/>
</dbReference>
<dbReference type="InterPro" id="IPR036291">
    <property type="entry name" value="NAD(P)-bd_dom_sf"/>
</dbReference>
<comment type="pathway">
    <text evidence="3 10">Carbohydrate metabolism; galactose metabolism.</text>
</comment>
<evidence type="ECO:0000256" key="8">
    <source>
        <dbReference type="ARBA" id="ARBA00023235"/>
    </source>
</evidence>
<evidence type="ECO:0000256" key="9">
    <source>
        <dbReference type="ARBA" id="ARBA00023277"/>
    </source>
</evidence>
<dbReference type="GO" id="GO:0003978">
    <property type="term" value="F:UDP-glucose 4-epimerase activity"/>
    <property type="evidence" value="ECO:0007669"/>
    <property type="project" value="UniProtKB-UniRule"/>
</dbReference>
<evidence type="ECO:0000256" key="2">
    <source>
        <dbReference type="ARBA" id="ARBA00001911"/>
    </source>
</evidence>
<reference evidence="12 13" key="1">
    <citation type="journal article" date="2012" name="J. Bacteriol.">
        <title>Draft Genome Sequences of Four Axenic Mycoplasma genitalium Strains Isolated from Denmark, Japan, and Australia.</title>
        <authorList>
            <person name="McGowin C.L."/>
            <person name="Ma L."/>
            <person name="Jensen J.S."/>
            <person name="Mancuso M.M."/>
            <person name="Hamasuna R."/>
            <person name="Adegboye D."/>
            <person name="Martin D.H."/>
        </authorList>
    </citation>
    <scope>NUCLEOTIDE SEQUENCE [LARGE SCALE GENOMIC DNA]</scope>
    <source>
        <strain evidence="12 13">M6320</strain>
    </source>
</reference>
<keyword evidence="8 10" id="KW-0413">Isomerase</keyword>
<dbReference type="EC" id="5.1.3.2" evidence="5 10"/>
<dbReference type="Pfam" id="PF01370">
    <property type="entry name" value="Epimerase"/>
    <property type="match status" value="1"/>
</dbReference>
<evidence type="ECO:0000256" key="4">
    <source>
        <dbReference type="ARBA" id="ARBA00007637"/>
    </source>
</evidence>
<evidence type="ECO:0000259" key="11">
    <source>
        <dbReference type="Pfam" id="PF01370"/>
    </source>
</evidence>
<gene>
    <name evidence="12" type="ORF">CM1_00675</name>
</gene>
<evidence type="ECO:0000256" key="5">
    <source>
        <dbReference type="ARBA" id="ARBA00013189"/>
    </source>
</evidence>
<dbReference type="InterPro" id="IPR005886">
    <property type="entry name" value="UDP_G4E"/>
</dbReference>
<protein>
    <recommendedName>
        <fullName evidence="6 10">UDP-glucose 4-epimerase</fullName>
        <ecNumber evidence="5 10">5.1.3.2</ecNumber>
    </recommendedName>
</protein>
<name>A0ABC7ZII8_MYCGT</name>
<comment type="subunit">
    <text evidence="10">Homodimer.</text>
</comment>
<dbReference type="SMR" id="A0ABC7ZII8"/>
<keyword evidence="7 10" id="KW-0520">NAD</keyword>
<dbReference type="NCBIfam" id="TIGR01179">
    <property type="entry name" value="galE"/>
    <property type="match status" value="1"/>
</dbReference>
<proteinExistence type="inferred from homology"/>
<feature type="domain" description="NAD-dependent epimerase/dehydratase" evidence="11">
    <location>
        <begin position="9"/>
        <end position="264"/>
    </location>
</feature>
<dbReference type="PANTHER" id="PTHR43725:SF53">
    <property type="entry name" value="UDP-ARABINOSE 4-EPIMERASE 1"/>
    <property type="match status" value="1"/>
</dbReference>
<evidence type="ECO:0000313" key="13">
    <source>
        <dbReference type="Proteomes" id="UP000005254"/>
    </source>
</evidence>
<evidence type="ECO:0000256" key="1">
    <source>
        <dbReference type="ARBA" id="ARBA00000083"/>
    </source>
</evidence>
<dbReference type="Gene3D" id="3.90.25.10">
    <property type="entry name" value="UDP-galactose 4-epimerase, domain 1"/>
    <property type="match status" value="1"/>
</dbReference>
<dbReference type="KEGG" id="mgx:CM1_00675"/>
<dbReference type="AlphaFoldDB" id="A0ABC7ZII8"/>
<accession>A0ABC7ZII8</accession>
<dbReference type="SUPFAM" id="SSF51735">
    <property type="entry name" value="NAD(P)-binding Rossmann-fold domains"/>
    <property type="match status" value="1"/>
</dbReference>
<dbReference type="PANTHER" id="PTHR43725">
    <property type="entry name" value="UDP-GLUCOSE 4-EPIMERASE"/>
    <property type="match status" value="1"/>
</dbReference>
<dbReference type="CDD" id="cd05247">
    <property type="entry name" value="UDP_G4E_1_SDR_e"/>
    <property type="match status" value="1"/>
</dbReference>
<evidence type="ECO:0000256" key="6">
    <source>
        <dbReference type="ARBA" id="ARBA00018569"/>
    </source>
</evidence>
<comment type="catalytic activity">
    <reaction evidence="1 10">
        <text>UDP-alpha-D-glucose = UDP-alpha-D-galactose</text>
        <dbReference type="Rhea" id="RHEA:22168"/>
        <dbReference type="ChEBI" id="CHEBI:58885"/>
        <dbReference type="ChEBI" id="CHEBI:66914"/>
        <dbReference type="EC" id="5.1.3.2"/>
    </reaction>
</comment>
<dbReference type="Proteomes" id="UP000005254">
    <property type="component" value="Chromosome"/>
</dbReference>
<evidence type="ECO:0000256" key="7">
    <source>
        <dbReference type="ARBA" id="ARBA00023027"/>
    </source>
</evidence>
<dbReference type="EMBL" id="CP003772">
    <property type="protein sequence ID" value="AFQ03925.1"/>
    <property type="molecule type" value="Genomic_DNA"/>
</dbReference>
<comment type="similarity">
    <text evidence="4 10">Belongs to the NAD(P)-dependent epimerase/dehydratase family.</text>
</comment>
<dbReference type="GeneID" id="99646938"/>